<organism evidence="3 4">
    <name type="scientific">Aquella oligotrophica</name>
    <dbReference type="NCBI Taxonomy" id="2067065"/>
    <lineage>
        <taxon>Bacteria</taxon>
        <taxon>Pseudomonadati</taxon>
        <taxon>Pseudomonadota</taxon>
        <taxon>Betaproteobacteria</taxon>
        <taxon>Neisseriales</taxon>
        <taxon>Neisseriaceae</taxon>
        <taxon>Aquella</taxon>
    </lineage>
</organism>
<feature type="domain" description="VWFA" evidence="2">
    <location>
        <begin position="94"/>
        <end position="292"/>
    </location>
</feature>
<accession>A0A2I7N7R6</accession>
<name>A0A2I7N7R6_9NEIS</name>
<gene>
    <name evidence="3" type="ORF">CUN60_09420</name>
</gene>
<evidence type="ECO:0000259" key="2">
    <source>
        <dbReference type="PROSITE" id="PS50234"/>
    </source>
</evidence>
<evidence type="ECO:0000256" key="1">
    <source>
        <dbReference type="SAM" id="Phobius"/>
    </source>
</evidence>
<dbReference type="KEGG" id="nba:CUN60_09420"/>
<evidence type="ECO:0000313" key="4">
    <source>
        <dbReference type="Proteomes" id="UP000236655"/>
    </source>
</evidence>
<dbReference type="OrthoDB" id="9807628at2"/>
<keyword evidence="1" id="KW-0472">Membrane</keyword>
<dbReference type="AlphaFoldDB" id="A0A2I7N7R6"/>
<proteinExistence type="predicted"/>
<dbReference type="SMART" id="SM00327">
    <property type="entry name" value="VWA"/>
    <property type="match status" value="1"/>
</dbReference>
<keyword evidence="1" id="KW-0812">Transmembrane</keyword>
<dbReference type="PROSITE" id="PS50234">
    <property type="entry name" value="VWFA"/>
    <property type="match status" value="1"/>
</dbReference>
<feature type="transmembrane region" description="Helical" evidence="1">
    <location>
        <begin position="314"/>
        <end position="331"/>
    </location>
</feature>
<dbReference type="EMBL" id="CP024847">
    <property type="protein sequence ID" value="AUR52508.1"/>
    <property type="molecule type" value="Genomic_DNA"/>
</dbReference>
<dbReference type="SUPFAM" id="SSF53300">
    <property type="entry name" value="vWA-like"/>
    <property type="match status" value="1"/>
</dbReference>
<dbReference type="PANTHER" id="PTHR22550:SF14">
    <property type="entry name" value="VWFA DOMAIN-CONTAINING PROTEIN"/>
    <property type="match status" value="1"/>
</dbReference>
<reference evidence="4" key="1">
    <citation type="submission" date="2017-11" db="EMBL/GenBank/DDBJ databases">
        <authorList>
            <person name="Chan K.G."/>
            <person name="Lee L.S."/>
        </authorList>
    </citation>
    <scope>NUCLEOTIDE SEQUENCE [LARGE SCALE GENOMIC DNA]</scope>
    <source>
        <strain evidence="4">DSM 100970</strain>
    </source>
</reference>
<keyword evidence="1" id="KW-1133">Transmembrane helix</keyword>
<dbReference type="RefSeq" id="WP_102951799.1">
    <property type="nucleotide sequence ID" value="NZ_CP024847.1"/>
</dbReference>
<dbReference type="Pfam" id="PF13519">
    <property type="entry name" value="VWA_2"/>
    <property type="match status" value="1"/>
</dbReference>
<evidence type="ECO:0000313" key="3">
    <source>
        <dbReference type="EMBL" id="AUR52508.1"/>
    </source>
</evidence>
<dbReference type="PANTHER" id="PTHR22550">
    <property type="entry name" value="SPORE GERMINATION PROTEIN"/>
    <property type="match status" value="1"/>
</dbReference>
<dbReference type="Gene3D" id="3.40.50.410">
    <property type="entry name" value="von Willebrand factor, type A domain"/>
    <property type="match status" value="1"/>
</dbReference>
<keyword evidence="4" id="KW-1185">Reference proteome</keyword>
<dbReference type="InterPro" id="IPR002035">
    <property type="entry name" value="VWF_A"/>
</dbReference>
<sequence>MLTNFHFLRPWWFLALIPAIILYLYYHKRSPKTNNNWAEYCDPHLLPHLISDYREEKSSWLAHILLSAWLVAVLALCGPTWSQYAENIYQKNVARIIALDVSPSMNSADIPPSRLERAKYKVLDLLKQLKEGQTGLVVFSGSPFVVSPLTNDTNTIASMVPVLDSSIVPVDGSDIAKALKKSAQLLSQSGFSRGQIILVTDTRPTPEDEREAAKLAANGYTINVLAIGTAQGGPVSNASGGFATDKNGNVVFSKLDSHELQALATKGNGNFIAFSNDDSDVDAILNSINNNVLEDGKPTAQMETKSLWKDEGHWLIWLLLILVVIIARKGWLEKIS</sequence>
<dbReference type="Proteomes" id="UP000236655">
    <property type="component" value="Chromosome"/>
</dbReference>
<dbReference type="InterPro" id="IPR050768">
    <property type="entry name" value="UPF0353/GerABKA_families"/>
</dbReference>
<protein>
    <recommendedName>
        <fullName evidence="2">VWFA domain-containing protein</fullName>
    </recommendedName>
</protein>
<feature type="transmembrane region" description="Helical" evidence="1">
    <location>
        <begin position="60"/>
        <end position="81"/>
    </location>
</feature>
<feature type="transmembrane region" description="Helical" evidence="1">
    <location>
        <begin position="6"/>
        <end position="26"/>
    </location>
</feature>
<dbReference type="InterPro" id="IPR036465">
    <property type="entry name" value="vWFA_dom_sf"/>
</dbReference>